<dbReference type="InterPro" id="IPR007434">
    <property type="entry name" value="FemAB-like"/>
</dbReference>
<dbReference type="InterPro" id="IPR016181">
    <property type="entry name" value="Acyl_CoA_acyltransferase"/>
</dbReference>
<evidence type="ECO:0000313" key="1">
    <source>
        <dbReference type="EMBL" id="CDX49435.1"/>
    </source>
</evidence>
<dbReference type="Pfam" id="PF04339">
    <property type="entry name" value="FemAB_like"/>
    <property type="match status" value="1"/>
</dbReference>
<evidence type="ECO:0000313" key="2">
    <source>
        <dbReference type="Proteomes" id="UP000046122"/>
    </source>
</evidence>
<organism evidence="1 2">
    <name type="scientific">Mesorhizobium plurifarium</name>
    <dbReference type="NCBI Taxonomy" id="69974"/>
    <lineage>
        <taxon>Bacteria</taxon>
        <taxon>Pseudomonadati</taxon>
        <taxon>Pseudomonadota</taxon>
        <taxon>Alphaproteobacteria</taxon>
        <taxon>Hyphomicrobiales</taxon>
        <taxon>Phyllobacteriaceae</taxon>
        <taxon>Mesorhizobium</taxon>
    </lineage>
</organism>
<dbReference type="PANTHER" id="PTHR47017:SF1">
    <property type="entry name" value="ACYL-COA"/>
    <property type="match status" value="1"/>
</dbReference>
<dbReference type="PANTHER" id="PTHR47017">
    <property type="entry name" value="ACYL-COA"/>
    <property type="match status" value="1"/>
</dbReference>
<gene>
    <name evidence="1" type="ORF">MPL3365_100035</name>
</gene>
<dbReference type="AlphaFoldDB" id="A0A090FTV7"/>
<sequence>MDQGDDDDGRAANADYAIRVAAGIGAFTCEEWDGFAGTTRGDKENGYNPLVSFAFLSALEDSGCAVRRTGWLGHHLRLETAQGRLLGAVPCYLKSHSQGEYVFDHGWSDAFERAGGRYYPKLQCSVPFTPVTGPRLLVSKGENAGAVKAGLAEGLKLVTDKLGVSSAHVTFATEPDVATLEAAGFLHRTDQQFHFFNDGFSTYDDFLATLASRKRKAMKKERREALVDGISIDWLTGKDITESAWDDFFAFYMDTGGRKWGRPYLNRQFFSLIGERMADDILLVMAKRNGRYIAGAINFIGSDALYGRNWGCIEDHPFLHFEVCYHQAIDFAIERKLKVVEAGAQGEHKLARGYRPVTMHSAHYISHPGLRNAVADYLRRERREVERMGEYLEEHMPFRKDLEE</sequence>
<reference evidence="1 2" key="1">
    <citation type="submission" date="2014-08" db="EMBL/GenBank/DDBJ databases">
        <authorList>
            <person name="Moulin Lionel"/>
        </authorList>
    </citation>
    <scope>NUCLEOTIDE SEQUENCE [LARGE SCALE GENOMIC DNA]</scope>
</reference>
<protein>
    <recommendedName>
        <fullName evidence="3">GNAT family N-acetyltransferase</fullName>
    </recommendedName>
</protein>
<dbReference type="SUPFAM" id="SSF55729">
    <property type="entry name" value="Acyl-CoA N-acyltransferases (Nat)"/>
    <property type="match status" value="1"/>
</dbReference>
<dbReference type="Proteomes" id="UP000046122">
    <property type="component" value="Unassembled WGS sequence"/>
</dbReference>
<evidence type="ECO:0008006" key="3">
    <source>
        <dbReference type="Google" id="ProtNLM"/>
    </source>
</evidence>
<proteinExistence type="predicted"/>
<name>A0A090FTV7_MESPL</name>
<dbReference type="Gene3D" id="3.40.630.30">
    <property type="match status" value="1"/>
</dbReference>
<dbReference type="EMBL" id="CCNE01000002">
    <property type="protein sequence ID" value="CDX49435.1"/>
    <property type="molecule type" value="Genomic_DNA"/>
</dbReference>
<accession>A0A090FTV7</accession>